<evidence type="ECO:0000313" key="4">
    <source>
        <dbReference type="Proteomes" id="UP000193922"/>
    </source>
</evidence>
<accession>A0A1Y1WE46</accession>
<evidence type="ECO:0000256" key="1">
    <source>
        <dbReference type="SAM" id="Phobius"/>
    </source>
</evidence>
<proteinExistence type="predicted"/>
<keyword evidence="2" id="KW-0732">Signal</keyword>
<protein>
    <submittedName>
        <fullName evidence="3">Uncharacterized protein</fullName>
    </submittedName>
</protein>
<keyword evidence="4" id="KW-1185">Reference proteome</keyword>
<dbReference type="GeneID" id="63803341"/>
<gene>
    <name evidence="3" type="ORF">DL89DRAFT_265499</name>
</gene>
<feature type="transmembrane region" description="Helical" evidence="1">
    <location>
        <begin position="41"/>
        <end position="61"/>
    </location>
</feature>
<dbReference type="EMBL" id="MCFD01000003">
    <property type="protein sequence ID" value="ORX71787.1"/>
    <property type="molecule type" value="Genomic_DNA"/>
</dbReference>
<dbReference type="RefSeq" id="XP_040745211.1">
    <property type="nucleotide sequence ID" value="XM_040886693.1"/>
</dbReference>
<keyword evidence="1" id="KW-1133">Transmembrane helix</keyword>
<name>A0A1Y1WE46_9FUNG</name>
<dbReference type="AlphaFoldDB" id="A0A1Y1WE46"/>
<feature type="non-terminal residue" evidence="3">
    <location>
        <position position="1"/>
    </location>
</feature>
<reference evidence="3 4" key="1">
    <citation type="submission" date="2016-07" db="EMBL/GenBank/DDBJ databases">
        <title>Pervasive Adenine N6-methylation of Active Genes in Fungi.</title>
        <authorList>
            <consortium name="DOE Joint Genome Institute"/>
            <person name="Mondo S.J."/>
            <person name="Dannebaum R.O."/>
            <person name="Kuo R.C."/>
            <person name="Labutti K."/>
            <person name="Haridas S."/>
            <person name="Kuo A."/>
            <person name="Salamov A."/>
            <person name="Ahrendt S.R."/>
            <person name="Lipzen A."/>
            <person name="Sullivan W."/>
            <person name="Andreopoulos W.B."/>
            <person name="Clum A."/>
            <person name="Lindquist E."/>
            <person name="Daum C."/>
            <person name="Ramamoorthy G.K."/>
            <person name="Gryganskyi A."/>
            <person name="Culley D."/>
            <person name="Magnuson J.K."/>
            <person name="James T.Y."/>
            <person name="O'Malley M.A."/>
            <person name="Stajich J.E."/>
            <person name="Spatafora J.W."/>
            <person name="Visel A."/>
            <person name="Grigoriev I.V."/>
        </authorList>
    </citation>
    <scope>NUCLEOTIDE SEQUENCE [LARGE SCALE GENOMIC DNA]</scope>
    <source>
        <strain evidence="3 4">ATCC 12442</strain>
    </source>
</reference>
<keyword evidence="1" id="KW-0472">Membrane</keyword>
<dbReference type="Proteomes" id="UP000193922">
    <property type="component" value="Unassembled WGS sequence"/>
</dbReference>
<organism evidence="3 4">
    <name type="scientific">Linderina pennispora</name>
    <dbReference type="NCBI Taxonomy" id="61395"/>
    <lineage>
        <taxon>Eukaryota</taxon>
        <taxon>Fungi</taxon>
        <taxon>Fungi incertae sedis</taxon>
        <taxon>Zoopagomycota</taxon>
        <taxon>Kickxellomycotina</taxon>
        <taxon>Kickxellomycetes</taxon>
        <taxon>Kickxellales</taxon>
        <taxon>Kickxellaceae</taxon>
        <taxon>Linderina</taxon>
    </lineage>
</organism>
<evidence type="ECO:0000313" key="3">
    <source>
        <dbReference type="EMBL" id="ORX71787.1"/>
    </source>
</evidence>
<evidence type="ECO:0000256" key="2">
    <source>
        <dbReference type="SAM" id="SignalP"/>
    </source>
</evidence>
<feature type="signal peptide" evidence="2">
    <location>
        <begin position="1"/>
        <end position="17"/>
    </location>
</feature>
<sequence length="64" mass="6305">SLACSSVLLVLIALAAAAPVASPDDGPVVPLPGPGETLFGYFQRLVSNVPFVGGLPTMLGVGGK</sequence>
<keyword evidence="1" id="KW-0812">Transmembrane</keyword>
<feature type="chain" id="PRO_5012847313" evidence="2">
    <location>
        <begin position="18"/>
        <end position="64"/>
    </location>
</feature>
<comment type="caution">
    <text evidence="3">The sequence shown here is derived from an EMBL/GenBank/DDBJ whole genome shotgun (WGS) entry which is preliminary data.</text>
</comment>